<keyword evidence="2" id="KW-0472">Membrane</keyword>
<reference evidence="4" key="1">
    <citation type="journal article" date="2019" name="Int. J. Syst. Evol. Microbiol.">
        <title>The Global Catalogue of Microorganisms (GCM) 10K type strain sequencing project: providing services to taxonomists for standard genome sequencing and annotation.</title>
        <authorList>
            <consortium name="The Broad Institute Genomics Platform"/>
            <consortium name="The Broad Institute Genome Sequencing Center for Infectious Disease"/>
            <person name="Wu L."/>
            <person name="Ma J."/>
        </authorList>
    </citation>
    <scope>NUCLEOTIDE SEQUENCE [LARGE SCALE GENOMIC DNA]</scope>
    <source>
        <strain evidence="4">CCUG 60023</strain>
    </source>
</reference>
<dbReference type="Proteomes" id="UP001597101">
    <property type="component" value="Unassembled WGS sequence"/>
</dbReference>
<dbReference type="RefSeq" id="WP_377211732.1">
    <property type="nucleotide sequence ID" value="NZ_JBHTJV010000003.1"/>
</dbReference>
<feature type="transmembrane region" description="Helical" evidence="2">
    <location>
        <begin position="69"/>
        <end position="92"/>
    </location>
</feature>
<evidence type="ECO:0000256" key="1">
    <source>
        <dbReference type="SAM" id="MobiDB-lite"/>
    </source>
</evidence>
<accession>A0ABW3FG04</accession>
<protein>
    <submittedName>
        <fullName evidence="3">Monovalent cation/H(+) antiporter subunit G</fullName>
    </submittedName>
</protein>
<feature type="transmembrane region" description="Helical" evidence="2">
    <location>
        <begin position="38"/>
        <end position="57"/>
    </location>
</feature>
<organism evidence="3 4">
    <name type="scientific">Pseudahrensia aquimaris</name>
    <dbReference type="NCBI Taxonomy" id="744461"/>
    <lineage>
        <taxon>Bacteria</taxon>
        <taxon>Pseudomonadati</taxon>
        <taxon>Pseudomonadota</taxon>
        <taxon>Alphaproteobacteria</taxon>
        <taxon>Hyphomicrobiales</taxon>
        <taxon>Ahrensiaceae</taxon>
        <taxon>Pseudahrensia</taxon>
    </lineage>
</organism>
<proteinExistence type="predicted"/>
<feature type="region of interest" description="Disordered" evidence="1">
    <location>
        <begin position="98"/>
        <end position="121"/>
    </location>
</feature>
<dbReference type="EMBL" id="JBHTJV010000003">
    <property type="protein sequence ID" value="MFD0915890.1"/>
    <property type="molecule type" value="Genomic_DNA"/>
</dbReference>
<dbReference type="InterPro" id="IPR005133">
    <property type="entry name" value="PhaG_MnhG_YufB"/>
</dbReference>
<keyword evidence="2" id="KW-1133">Transmembrane helix</keyword>
<dbReference type="Pfam" id="PF03334">
    <property type="entry name" value="PhaG_MnhG_YufB"/>
    <property type="match status" value="1"/>
</dbReference>
<feature type="transmembrane region" description="Helical" evidence="2">
    <location>
        <begin position="6"/>
        <end position="26"/>
    </location>
</feature>
<dbReference type="PANTHER" id="PTHR34703:SF1">
    <property type="entry name" value="ANTIPORTER SUBUNIT MNHG2-RELATED"/>
    <property type="match status" value="1"/>
</dbReference>
<gene>
    <name evidence="3" type="primary">mnhG</name>
    <name evidence="3" type="ORF">ACFQ14_05670</name>
</gene>
<sequence>MIALVADVIAWACILAGGFFLVIGSLGMVRFPDFWSRLHAASVIDSAGIGLLLLGMMVHSGFTMVTVKLVLIVVFLFITGPTATHAVANAAFISGSRPKDMVEDETTAPEPLRKSRKVKVA</sequence>
<comment type="caution">
    <text evidence="3">The sequence shown here is derived from an EMBL/GenBank/DDBJ whole genome shotgun (WGS) entry which is preliminary data.</text>
</comment>
<evidence type="ECO:0000313" key="3">
    <source>
        <dbReference type="EMBL" id="MFD0915890.1"/>
    </source>
</evidence>
<evidence type="ECO:0000256" key="2">
    <source>
        <dbReference type="SAM" id="Phobius"/>
    </source>
</evidence>
<dbReference type="PANTHER" id="PTHR34703">
    <property type="entry name" value="ANTIPORTER SUBUNIT MNHG2-RELATED"/>
    <property type="match status" value="1"/>
</dbReference>
<keyword evidence="4" id="KW-1185">Reference proteome</keyword>
<name>A0ABW3FG04_9HYPH</name>
<keyword evidence="2" id="KW-0812">Transmembrane</keyword>
<dbReference type="NCBIfam" id="TIGR01300">
    <property type="entry name" value="CPA3_mnhG_phaG"/>
    <property type="match status" value="1"/>
</dbReference>
<evidence type="ECO:0000313" key="4">
    <source>
        <dbReference type="Proteomes" id="UP001597101"/>
    </source>
</evidence>